<dbReference type="STRING" id="1156417.Y919_11255"/>
<feature type="transmembrane region" description="Helical" evidence="2">
    <location>
        <begin position="7"/>
        <end position="26"/>
    </location>
</feature>
<dbReference type="EMBL" id="AZTB01000081">
    <property type="protein sequence ID" value="KGG79564.1"/>
    <property type="molecule type" value="Genomic_DNA"/>
</dbReference>
<dbReference type="InterPro" id="IPR003425">
    <property type="entry name" value="CCB3/YggT"/>
</dbReference>
<comment type="similarity">
    <text evidence="1">Belongs to the YggT family.</text>
</comment>
<comment type="caution">
    <text evidence="3">The sequence shown here is derived from an EMBL/GenBank/DDBJ whole genome shotgun (WGS) entry which is preliminary data.</text>
</comment>
<dbReference type="Pfam" id="PF02325">
    <property type="entry name" value="CCB3_YggT"/>
    <property type="match status" value="1"/>
</dbReference>
<sequence length="84" mass="9744">MERSVGIFINLLETLILVRVFMSYIIRDLNNPVFNFVYQVTEPILSPFRDLMDKLGINTGMIDFSPLLAFVFLDLISYILRAIL</sequence>
<organism evidence="3 4">
    <name type="scientific">Caloranaerobacter azorensis H53214</name>
    <dbReference type="NCBI Taxonomy" id="1156417"/>
    <lineage>
        <taxon>Bacteria</taxon>
        <taxon>Bacillati</taxon>
        <taxon>Bacillota</taxon>
        <taxon>Tissierellia</taxon>
        <taxon>Tissierellales</taxon>
        <taxon>Thermohalobacteraceae</taxon>
        <taxon>Caloranaerobacter</taxon>
    </lineage>
</organism>
<accession>A0A096CSS9</accession>
<evidence type="ECO:0000256" key="1">
    <source>
        <dbReference type="ARBA" id="ARBA00010894"/>
    </source>
</evidence>
<evidence type="ECO:0008006" key="5">
    <source>
        <dbReference type="Google" id="ProtNLM"/>
    </source>
</evidence>
<dbReference type="GO" id="GO:0016020">
    <property type="term" value="C:membrane"/>
    <property type="evidence" value="ECO:0007669"/>
    <property type="project" value="InterPro"/>
</dbReference>
<evidence type="ECO:0000313" key="3">
    <source>
        <dbReference type="EMBL" id="KGG79564.1"/>
    </source>
</evidence>
<reference evidence="3 4" key="1">
    <citation type="submission" date="2013-12" db="EMBL/GenBank/DDBJ databases">
        <title>Draft genome sequence of Caloranaerobacter sp. H53214.</title>
        <authorList>
            <person name="Jiang L.J."/>
            <person name="Shao Z.Z."/>
            <person name="Long M.N."/>
        </authorList>
    </citation>
    <scope>NUCLEOTIDE SEQUENCE [LARGE SCALE GENOMIC DNA]</scope>
    <source>
        <strain evidence="3 4">H53214</strain>
    </source>
</reference>
<keyword evidence="2" id="KW-1133">Transmembrane helix</keyword>
<name>A0A096CSS9_9FIRM</name>
<dbReference type="AlphaFoldDB" id="A0A096CSS9"/>
<keyword evidence="2" id="KW-0472">Membrane</keyword>
<dbReference type="Proteomes" id="UP000029622">
    <property type="component" value="Unassembled WGS sequence"/>
</dbReference>
<keyword evidence="2" id="KW-0812">Transmembrane</keyword>
<feature type="transmembrane region" description="Helical" evidence="2">
    <location>
        <begin position="55"/>
        <end position="80"/>
    </location>
</feature>
<proteinExistence type="inferred from homology"/>
<evidence type="ECO:0000313" key="4">
    <source>
        <dbReference type="Proteomes" id="UP000029622"/>
    </source>
</evidence>
<dbReference type="PANTHER" id="PTHR33219:SF14">
    <property type="entry name" value="PROTEIN COFACTOR ASSEMBLY OF COMPLEX C SUBUNIT B CCB3, CHLOROPLASTIC-RELATED"/>
    <property type="match status" value="1"/>
</dbReference>
<dbReference type="PANTHER" id="PTHR33219">
    <property type="entry name" value="YLMG HOMOLOG PROTEIN 2, CHLOROPLASTIC"/>
    <property type="match status" value="1"/>
</dbReference>
<evidence type="ECO:0000256" key="2">
    <source>
        <dbReference type="SAM" id="Phobius"/>
    </source>
</evidence>
<protein>
    <recommendedName>
        <fullName evidence="5">YggT family protein</fullName>
    </recommendedName>
</protein>
<gene>
    <name evidence="3" type="ORF">Y919_11255</name>
</gene>